<dbReference type="RefSeq" id="WP_091540551.1">
    <property type="nucleotide sequence ID" value="NZ_FMUS01000004.1"/>
</dbReference>
<dbReference type="AlphaFoldDB" id="A0A1G5DLB7"/>
<sequence length="110" mass="12326">MISISIYRNEINEICQFNISGHAQAAAHGEDIVCAAVSVLGQTTIIGLHEILKIDIEFKINNGFLQCKIPKNITVKQRQEANILLETMVMGLKNIKLGYSEYIDIHDKEV</sequence>
<dbReference type="GO" id="GO:0006508">
    <property type="term" value="P:proteolysis"/>
    <property type="evidence" value="ECO:0007669"/>
    <property type="project" value="UniProtKB-KW"/>
</dbReference>
<evidence type="ECO:0000256" key="1">
    <source>
        <dbReference type="ARBA" id="ARBA00022517"/>
    </source>
</evidence>
<evidence type="ECO:0000256" key="5">
    <source>
        <dbReference type="ARBA" id="ARBA00044503"/>
    </source>
</evidence>
<evidence type="ECO:0000256" key="3">
    <source>
        <dbReference type="ARBA" id="ARBA00022801"/>
    </source>
</evidence>
<protein>
    <recommendedName>
        <fullName evidence="6">Ribosomal processing cysteine protease Prp</fullName>
    </recommendedName>
</protein>
<accession>A0A1G5DLB7</accession>
<dbReference type="STRING" id="1120976.SAMN03080606_00941"/>
<dbReference type="OrthoDB" id="48998at2"/>
<keyword evidence="3" id="KW-0378">Hydrolase</keyword>
<evidence type="ECO:0000313" key="8">
    <source>
        <dbReference type="Proteomes" id="UP000198636"/>
    </source>
</evidence>
<evidence type="ECO:0000256" key="4">
    <source>
        <dbReference type="ARBA" id="ARBA00022807"/>
    </source>
</evidence>
<organism evidence="7 8">
    <name type="scientific">Alkaliphilus peptidifermentans DSM 18978</name>
    <dbReference type="NCBI Taxonomy" id="1120976"/>
    <lineage>
        <taxon>Bacteria</taxon>
        <taxon>Bacillati</taxon>
        <taxon>Bacillota</taxon>
        <taxon>Clostridia</taxon>
        <taxon>Peptostreptococcales</taxon>
        <taxon>Natronincolaceae</taxon>
        <taxon>Alkaliphilus</taxon>
    </lineage>
</organism>
<reference evidence="7 8" key="1">
    <citation type="submission" date="2016-10" db="EMBL/GenBank/DDBJ databases">
        <authorList>
            <person name="de Groot N.N."/>
        </authorList>
    </citation>
    <scope>NUCLEOTIDE SEQUENCE [LARGE SCALE GENOMIC DNA]</scope>
    <source>
        <strain evidence="7 8">DSM 18978</strain>
    </source>
</reference>
<keyword evidence="8" id="KW-1185">Reference proteome</keyword>
<name>A0A1G5DLB7_9FIRM</name>
<dbReference type="PANTHER" id="PTHR39178">
    <property type="entry name" value="HYPOTHETICAL RIBOSOME-ASSOCIATED PROTEIN"/>
    <property type="match status" value="1"/>
</dbReference>
<evidence type="ECO:0000256" key="6">
    <source>
        <dbReference type="ARBA" id="ARBA00044538"/>
    </source>
</evidence>
<dbReference type="Proteomes" id="UP000198636">
    <property type="component" value="Unassembled WGS sequence"/>
</dbReference>
<gene>
    <name evidence="7" type="ORF">SAMN03080606_00941</name>
</gene>
<dbReference type="CDD" id="cd16332">
    <property type="entry name" value="Prp-like"/>
    <property type="match status" value="1"/>
</dbReference>
<proteinExistence type="inferred from homology"/>
<keyword evidence="2" id="KW-0645">Protease</keyword>
<evidence type="ECO:0000256" key="2">
    <source>
        <dbReference type="ARBA" id="ARBA00022670"/>
    </source>
</evidence>
<dbReference type="Pfam" id="PF04327">
    <property type="entry name" value="Peptidase_Prp"/>
    <property type="match status" value="1"/>
</dbReference>
<evidence type="ECO:0000313" key="7">
    <source>
        <dbReference type="EMBL" id="SCY15321.1"/>
    </source>
</evidence>
<dbReference type="Gene3D" id="3.30.70.1490">
    <property type="entry name" value="Cysteine protease Prp"/>
    <property type="match status" value="1"/>
</dbReference>
<dbReference type="EMBL" id="FMUS01000004">
    <property type="protein sequence ID" value="SCY15321.1"/>
    <property type="molecule type" value="Genomic_DNA"/>
</dbReference>
<dbReference type="InterPro" id="IPR007422">
    <property type="entry name" value="Peptidase_Prp"/>
</dbReference>
<dbReference type="GO" id="GO:0042254">
    <property type="term" value="P:ribosome biogenesis"/>
    <property type="evidence" value="ECO:0007669"/>
    <property type="project" value="UniProtKB-KW"/>
</dbReference>
<keyword evidence="1" id="KW-0690">Ribosome biogenesis</keyword>
<dbReference type="PANTHER" id="PTHR39178:SF1">
    <property type="entry name" value="RIBOSOMAL-PROCESSING CYSTEINE PROTEASE PRP"/>
    <property type="match status" value="1"/>
</dbReference>
<dbReference type="GO" id="GO:0008234">
    <property type="term" value="F:cysteine-type peptidase activity"/>
    <property type="evidence" value="ECO:0007669"/>
    <property type="project" value="UniProtKB-KW"/>
</dbReference>
<comment type="similarity">
    <text evidence="5">Belongs to the Prp family.</text>
</comment>
<keyword evidence="4" id="KW-0788">Thiol protease</keyword>
<dbReference type="SUPFAM" id="SSF118010">
    <property type="entry name" value="TM1457-like"/>
    <property type="match status" value="1"/>
</dbReference>
<dbReference type="InterPro" id="IPR036764">
    <property type="entry name" value="Peptidase_Prp_sf"/>
</dbReference>